<proteinExistence type="inferred from homology"/>
<dbReference type="PANTHER" id="PTHR46193">
    <property type="entry name" value="6-PHOSPHOGLUCONATE PHOSPHATASE"/>
    <property type="match status" value="1"/>
</dbReference>
<keyword evidence="7" id="KW-1185">Reference proteome</keyword>
<keyword evidence="3" id="KW-0479">Metal-binding</keyword>
<dbReference type="SFLD" id="SFLDS00003">
    <property type="entry name" value="Haloacid_Dehalogenase"/>
    <property type="match status" value="1"/>
</dbReference>
<dbReference type="EMBL" id="JBHSHT010000001">
    <property type="protein sequence ID" value="MFC4825050.1"/>
    <property type="molecule type" value="Genomic_DNA"/>
</dbReference>
<dbReference type="NCBIfam" id="TIGR01549">
    <property type="entry name" value="HAD-SF-IA-v1"/>
    <property type="match status" value="1"/>
</dbReference>
<dbReference type="Proteomes" id="UP001595945">
    <property type="component" value="Unassembled WGS sequence"/>
</dbReference>
<keyword evidence="5" id="KW-0119">Carbohydrate metabolism</keyword>
<sequence length="215" mass="23847">MQSKAVLFDMDGVIVNSERYWVETEQEEILPSAVEGTPDASETTGMNFREIYDYLEERNEMTASKDEFVASYEEAARDIYGEQVALQEGFEELLADLREDGRTLALVSSSPHDWIDRVLDRFDLREAFDRVISAEEIDGKSKPEPDVYEYAAEQVGVGPEDCVAVEDSTNGVQSAKAAGMRAVGYRNQSDEELDLSAADAVAASPAELREILLGE</sequence>
<dbReference type="InterPro" id="IPR023198">
    <property type="entry name" value="PGP-like_dom2"/>
</dbReference>
<dbReference type="NCBIfam" id="TIGR01509">
    <property type="entry name" value="HAD-SF-IA-v3"/>
    <property type="match status" value="1"/>
</dbReference>
<evidence type="ECO:0000256" key="3">
    <source>
        <dbReference type="ARBA" id="ARBA00022723"/>
    </source>
</evidence>
<keyword evidence="4" id="KW-0460">Magnesium</keyword>
<reference evidence="6 7" key="1">
    <citation type="journal article" date="2019" name="Int. J. Syst. Evol. Microbiol.">
        <title>The Global Catalogue of Microorganisms (GCM) 10K type strain sequencing project: providing services to taxonomists for standard genome sequencing and annotation.</title>
        <authorList>
            <consortium name="The Broad Institute Genomics Platform"/>
            <consortium name="The Broad Institute Genome Sequencing Center for Infectious Disease"/>
            <person name="Wu L."/>
            <person name="Ma J."/>
        </authorList>
    </citation>
    <scope>NUCLEOTIDE SEQUENCE [LARGE SCALE GENOMIC DNA]</scope>
    <source>
        <strain evidence="6 7">XZYJ18</strain>
    </source>
</reference>
<dbReference type="GO" id="GO:0046872">
    <property type="term" value="F:metal ion binding"/>
    <property type="evidence" value="ECO:0007669"/>
    <property type="project" value="UniProtKB-KW"/>
</dbReference>
<comment type="cofactor">
    <cofactor evidence="1">
        <name>Mg(2+)</name>
        <dbReference type="ChEBI" id="CHEBI:18420"/>
    </cofactor>
</comment>
<dbReference type="GO" id="GO:0016787">
    <property type="term" value="F:hydrolase activity"/>
    <property type="evidence" value="ECO:0007669"/>
    <property type="project" value="UniProtKB-KW"/>
</dbReference>
<dbReference type="SFLD" id="SFLDG01129">
    <property type="entry name" value="C1.5:_HAD__Beta-PGM__Phosphata"/>
    <property type="match status" value="1"/>
</dbReference>
<evidence type="ECO:0000313" key="6">
    <source>
        <dbReference type="EMBL" id="MFC4825050.1"/>
    </source>
</evidence>
<dbReference type="InterPro" id="IPR051600">
    <property type="entry name" value="Beta-PGM-like"/>
</dbReference>
<dbReference type="InterPro" id="IPR036412">
    <property type="entry name" value="HAD-like_sf"/>
</dbReference>
<dbReference type="AlphaFoldDB" id="A0ABD5Q2T0"/>
<dbReference type="PANTHER" id="PTHR46193:SF18">
    <property type="entry name" value="HEXITOL PHOSPHATASE B"/>
    <property type="match status" value="1"/>
</dbReference>
<evidence type="ECO:0000256" key="4">
    <source>
        <dbReference type="ARBA" id="ARBA00022842"/>
    </source>
</evidence>
<dbReference type="InterPro" id="IPR041492">
    <property type="entry name" value="HAD_2"/>
</dbReference>
<organism evidence="6 7">
    <name type="scientific">Halorussus aquaticus</name>
    <dbReference type="NCBI Taxonomy" id="2953748"/>
    <lineage>
        <taxon>Archaea</taxon>
        <taxon>Methanobacteriati</taxon>
        <taxon>Methanobacteriota</taxon>
        <taxon>Stenosarchaea group</taxon>
        <taxon>Halobacteria</taxon>
        <taxon>Halobacteriales</taxon>
        <taxon>Haladaptataceae</taxon>
        <taxon>Halorussus</taxon>
    </lineage>
</organism>
<dbReference type="InterPro" id="IPR006439">
    <property type="entry name" value="HAD-SF_hydro_IA"/>
</dbReference>
<dbReference type="Gene3D" id="1.10.150.240">
    <property type="entry name" value="Putative phosphatase, domain 2"/>
    <property type="match status" value="1"/>
</dbReference>
<name>A0ABD5Q2T0_9EURY</name>
<dbReference type="SUPFAM" id="SSF56784">
    <property type="entry name" value="HAD-like"/>
    <property type="match status" value="1"/>
</dbReference>
<protein>
    <submittedName>
        <fullName evidence="6">HAD family hydrolase</fullName>
    </submittedName>
</protein>
<dbReference type="RefSeq" id="WP_254269245.1">
    <property type="nucleotide sequence ID" value="NZ_CP100400.1"/>
</dbReference>
<evidence type="ECO:0000256" key="2">
    <source>
        <dbReference type="ARBA" id="ARBA00007958"/>
    </source>
</evidence>
<dbReference type="SFLD" id="SFLDG01135">
    <property type="entry name" value="C1.5.6:_HAD__Beta-PGM__Phospha"/>
    <property type="match status" value="1"/>
</dbReference>
<dbReference type="Gene3D" id="3.40.50.1000">
    <property type="entry name" value="HAD superfamily/HAD-like"/>
    <property type="match status" value="1"/>
</dbReference>
<dbReference type="InterPro" id="IPR023214">
    <property type="entry name" value="HAD_sf"/>
</dbReference>
<dbReference type="Pfam" id="PF13419">
    <property type="entry name" value="HAD_2"/>
    <property type="match status" value="1"/>
</dbReference>
<gene>
    <name evidence="6" type="ORF">ACFO9K_12350</name>
</gene>
<evidence type="ECO:0000256" key="5">
    <source>
        <dbReference type="ARBA" id="ARBA00023277"/>
    </source>
</evidence>
<comment type="similarity">
    <text evidence="2">Belongs to the HAD-like hydrolase superfamily.</text>
</comment>
<evidence type="ECO:0000313" key="7">
    <source>
        <dbReference type="Proteomes" id="UP001595945"/>
    </source>
</evidence>
<accession>A0ABD5Q2T0</accession>
<evidence type="ECO:0000256" key="1">
    <source>
        <dbReference type="ARBA" id="ARBA00001946"/>
    </source>
</evidence>
<dbReference type="GeneID" id="73044247"/>
<keyword evidence="6" id="KW-0378">Hydrolase</keyword>
<comment type="caution">
    <text evidence="6">The sequence shown here is derived from an EMBL/GenBank/DDBJ whole genome shotgun (WGS) entry which is preliminary data.</text>
</comment>